<name>A0ABW3MIP2_9PSEU</name>
<evidence type="ECO:0000313" key="2">
    <source>
        <dbReference type="Proteomes" id="UP001597045"/>
    </source>
</evidence>
<accession>A0ABW3MIP2</accession>
<evidence type="ECO:0008006" key="3">
    <source>
        <dbReference type="Google" id="ProtNLM"/>
    </source>
</evidence>
<proteinExistence type="predicted"/>
<dbReference type="Proteomes" id="UP001597045">
    <property type="component" value="Unassembled WGS sequence"/>
</dbReference>
<feature type="non-terminal residue" evidence="1">
    <location>
        <position position="1"/>
    </location>
</feature>
<protein>
    <recommendedName>
        <fullName evidence="3">Dehydrogenase (DH) domain-containing protein</fullName>
    </recommendedName>
</protein>
<reference evidence="2" key="1">
    <citation type="journal article" date="2019" name="Int. J. Syst. Evol. Microbiol.">
        <title>The Global Catalogue of Microorganisms (GCM) 10K type strain sequencing project: providing services to taxonomists for standard genome sequencing and annotation.</title>
        <authorList>
            <consortium name="The Broad Institute Genomics Platform"/>
            <consortium name="The Broad Institute Genome Sequencing Center for Infectious Disease"/>
            <person name="Wu L."/>
            <person name="Ma J."/>
        </authorList>
    </citation>
    <scope>NUCLEOTIDE SEQUENCE [LARGE SCALE GENOMIC DNA]</scope>
    <source>
        <strain evidence="2">JCM 31486</strain>
    </source>
</reference>
<sequence>FRFLGVPVPWGSGSFGFRFLGRPRPGLLVRELLDHRRAPDHDVHSGPLRVRMVLSGDTTFALDVVGAGGELVCSVDEVVMRPVALAASAVRMRNVGSRIGPSVT</sequence>
<dbReference type="EMBL" id="JBHTIS010002845">
    <property type="protein sequence ID" value="MFD1050445.1"/>
    <property type="molecule type" value="Genomic_DNA"/>
</dbReference>
<gene>
    <name evidence="1" type="ORF">ACFQ1S_35425</name>
</gene>
<evidence type="ECO:0000313" key="1">
    <source>
        <dbReference type="EMBL" id="MFD1050445.1"/>
    </source>
</evidence>
<comment type="caution">
    <text evidence="1">The sequence shown here is derived from an EMBL/GenBank/DDBJ whole genome shotgun (WGS) entry which is preliminary data.</text>
</comment>
<keyword evidence="2" id="KW-1185">Reference proteome</keyword>
<organism evidence="1 2">
    <name type="scientific">Kibdelosporangium lantanae</name>
    <dbReference type="NCBI Taxonomy" id="1497396"/>
    <lineage>
        <taxon>Bacteria</taxon>
        <taxon>Bacillati</taxon>
        <taxon>Actinomycetota</taxon>
        <taxon>Actinomycetes</taxon>
        <taxon>Pseudonocardiales</taxon>
        <taxon>Pseudonocardiaceae</taxon>
        <taxon>Kibdelosporangium</taxon>
    </lineage>
</organism>